<keyword evidence="4" id="KW-1185">Reference proteome</keyword>
<feature type="region of interest" description="Disordered" evidence="1">
    <location>
        <begin position="258"/>
        <end position="277"/>
    </location>
</feature>
<feature type="region of interest" description="Disordered" evidence="1">
    <location>
        <begin position="286"/>
        <end position="334"/>
    </location>
</feature>
<dbReference type="SMART" id="SM00507">
    <property type="entry name" value="HNHc"/>
    <property type="match status" value="1"/>
</dbReference>
<dbReference type="InterPro" id="IPR003615">
    <property type="entry name" value="HNH_nuc"/>
</dbReference>
<dbReference type="InterPro" id="IPR003870">
    <property type="entry name" value="DUF222"/>
</dbReference>
<dbReference type="EMBL" id="LQPI01000019">
    <property type="protein sequence ID" value="ORW25215.1"/>
    <property type="molecule type" value="Genomic_DNA"/>
</dbReference>
<proteinExistence type="predicted"/>
<comment type="caution">
    <text evidence="3">The sequence shown here is derived from an EMBL/GenBank/DDBJ whole genome shotgun (WGS) entry which is preliminary data.</text>
</comment>
<feature type="domain" description="HNH nuclease" evidence="2">
    <location>
        <begin position="376"/>
        <end position="427"/>
    </location>
</feature>
<evidence type="ECO:0000256" key="1">
    <source>
        <dbReference type="SAM" id="MobiDB-lite"/>
    </source>
</evidence>
<dbReference type="STRING" id="1782.AWC18_02265"/>
<gene>
    <name evidence="3" type="ORF">AWC18_02265</name>
</gene>
<dbReference type="Pfam" id="PF02720">
    <property type="entry name" value="DUF222"/>
    <property type="match status" value="1"/>
</dbReference>
<dbReference type="RefSeq" id="WP_085137132.1">
    <property type="nucleotide sequence ID" value="NZ_LQPI01000019.1"/>
</dbReference>
<evidence type="ECO:0000259" key="2">
    <source>
        <dbReference type="SMART" id="SM00507"/>
    </source>
</evidence>
<evidence type="ECO:0000313" key="4">
    <source>
        <dbReference type="Proteomes" id="UP000193108"/>
    </source>
</evidence>
<dbReference type="Proteomes" id="UP000193108">
    <property type="component" value="Unassembled WGS sequence"/>
</dbReference>
<evidence type="ECO:0000313" key="3">
    <source>
        <dbReference type="EMBL" id="ORW25215.1"/>
    </source>
</evidence>
<sequence length="520" mass="55393">MFEPPMSCDLADQPDLAVADEATLAAEVSRWARAEAMAASRRLAAIAELTARRCSNDPDDRDGRSRWACDDWDGVAAEVSAGCAISHGKASGQMYLAVALRNRLPKVAALLAAGRITAALAATISWHTTLIVNPAVLALVDTALAADALRYGPLSQDKTAQAIDAIIETHDSAALRRGRILARSRDLVVDKRSTDHGTTPLWGRLYAHDAEALDRRLMAMAHGVCDDDPRTIAQRRADALGALAAGSQTLACACGNQSCPAQTSADTGADDSRTPAPGRTVIHVVAHPETVQSPTDAHRNGEESPTPPDRPDDLFAPARGPEPDPPPKTPPALVLGGPALPAPLVAELLARGAIVRTIGHPGPKSPPEAGYRPSTALDEFVRARDMTCRFPGCDRPAQSCDLDHAIAYPAGPTHPSNLRCLCRKHHLLKTFHHWRDRQRPDGSIEWTSPTGATYTTHPGSRLLFPSLCASTGALPLPAATTTARTPGHTLMMPTRSRTRAQNRARAITAERARNAKPPPQ</sequence>
<feature type="region of interest" description="Disordered" evidence="1">
    <location>
        <begin position="496"/>
        <end position="520"/>
    </location>
</feature>
<dbReference type="CDD" id="cd00085">
    <property type="entry name" value="HNHc"/>
    <property type="match status" value="1"/>
</dbReference>
<name>A0A1X1ZPH2_MYCNO</name>
<reference evidence="3 4" key="1">
    <citation type="submission" date="2016-01" db="EMBL/GenBank/DDBJ databases">
        <title>The new phylogeny of the genus Mycobacterium.</title>
        <authorList>
            <person name="Tarcisio F."/>
            <person name="Conor M."/>
            <person name="Antonella G."/>
            <person name="Elisabetta G."/>
            <person name="Giulia F.S."/>
            <person name="Sara T."/>
            <person name="Anna F."/>
            <person name="Clotilde B."/>
            <person name="Roberto B."/>
            <person name="Veronica D.S."/>
            <person name="Fabio R."/>
            <person name="Monica P."/>
            <person name="Olivier J."/>
            <person name="Enrico T."/>
            <person name="Nicola S."/>
        </authorList>
    </citation>
    <scope>NUCLEOTIDE SEQUENCE [LARGE SCALE GENOMIC DNA]</scope>
    <source>
        <strain evidence="3 4">DSM 44164</strain>
    </source>
</reference>
<accession>A0A1X1ZPH2</accession>
<protein>
    <recommendedName>
        <fullName evidence="2">HNH nuclease domain-containing protein</fullName>
    </recommendedName>
</protein>
<dbReference type="AlphaFoldDB" id="A0A1X1ZPH2"/>
<organism evidence="3 4">
    <name type="scientific">Mycolicibacter nonchromogenicus</name>
    <name type="common">Mycobacterium nonchromogenicum</name>
    <dbReference type="NCBI Taxonomy" id="1782"/>
    <lineage>
        <taxon>Bacteria</taxon>
        <taxon>Bacillati</taxon>
        <taxon>Actinomycetota</taxon>
        <taxon>Actinomycetes</taxon>
        <taxon>Mycobacteriales</taxon>
        <taxon>Mycobacteriaceae</taxon>
        <taxon>Mycolicibacter</taxon>
    </lineage>
</organism>